<dbReference type="EMBL" id="VSSQ01022479">
    <property type="protein sequence ID" value="MPM68814.1"/>
    <property type="molecule type" value="Genomic_DNA"/>
</dbReference>
<dbReference type="Gene3D" id="3.30.360.10">
    <property type="entry name" value="Dihydrodipicolinate Reductase, domain 2"/>
    <property type="match status" value="1"/>
</dbReference>
<evidence type="ECO:0000259" key="1">
    <source>
        <dbReference type="Pfam" id="PF22725"/>
    </source>
</evidence>
<dbReference type="InterPro" id="IPR052515">
    <property type="entry name" value="Gfo/Idh/MocA_Oxidoreductase"/>
</dbReference>
<accession>A0A645C4D4</accession>
<evidence type="ECO:0000313" key="2">
    <source>
        <dbReference type="EMBL" id="MPM68814.1"/>
    </source>
</evidence>
<gene>
    <name evidence="2" type="ORF">SDC9_115748</name>
</gene>
<comment type="caution">
    <text evidence="2">The sequence shown here is derived from an EMBL/GenBank/DDBJ whole genome shotgun (WGS) entry which is preliminary data.</text>
</comment>
<dbReference type="AlphaFoldDB" id="A0A645C4D4"/>
<dbReference type="InterPro" id="IPR055170">
    <property type="entry name" value="GFO_IDH_MocA-like_dom"/>
</dbReference>
<proteinExistence type="predicted"/>
<name>A0A645C4D4_9ZZZZ</name>
<feature type="domain" description="GFO/IDH/MocA-like oxidoreductase" evidence="1">
    <location>
        <begin position="1"/>
        <end position="121"/>
    </location>
</feature>
<dbReference type="Pfam" id="PF22725">
    <property type="entry name" value="GFO_IDH_MocA_C3"/>
    <property type="match status" value="1"/>
</dbReference>
<protein>
    <recommendedName>
        <fullName evidence="1">GFO/IDH/MocA-like oxidoreductase domain-containing protein</fullName>
    </recommendedName>
</protein>
<dbReference type="SUPFAM" id="SSF55347">
    <property type="entry name" value="Glyceraldehyde-3-phosphate dehydrogenase-like, C-terminal domain"/>
    <property type="match status" value="1"/>
</dbReference>
<dbReference type="PANTHER" id="PTHR43249:SF1">
    <property type="entry name" value="D-GLUCOSIDE 3-DEHYDROGENASE"/>
    <property type="match status" value="1"/>
</dbReference>
<organism evidence="2">
    <name type="scientific">bioreactor metagenome</name>
    <dbReference type="NCBI Taxonomy" id="1076179"/>
    <lineage>
        <taxon>unclassified sequences</taxon>
        <taxon>metagenomes</taxon>
        <taxon>ecological metagenomes</taxon>
    </lineage>
</organism>
<reference evidence="2" key="1">
    <citation type="submission" date="2019-08" db="EMBL/GenBank/DDBJ databases">
        <authorList>
            <person name="Kucharzyk K."/>
            <person name="Murdoch R.W."/>
            <person name="Higgins S."/>
            <person name="Loffler F."/>
        </authorList>
    </citation>
    <scope>NUCLEOTIDE SEQUENCE</scope>
</reference>
<sequence>MKKLIDSGSLGPVRSVHILMQQTIKEEDSTDGGPWRVNPEISGGGKFHDVGSHALDLIDWLLGPIAEANGEGVNQSRTYRADDMVYGRFRTESGVAGTGQWCFNTYKDEDRTEILFEKGKLTYSVLDIAAPLLLETEAKVQSIGVSAPPMHVAQPLIQTVVNHLLGKGICESTGESALRTDIILEKLTGKA</sequence>
<dbReference type="PANTHER" id="PTHR43249">
    <property type="entry name" value="UDP-N-ACETYL-2-AMINO-2-DEOXY-D-GLUCURONATE OXIDASE"/>
    <property type="match status" value="1"/>
</dbReference>